<feature type="region of interest" description="Disordered" evidence="1">
    <location>
        <begin position="1234"/>
        <end position="1253"/>
    </location>
</feature>
<sequence length="1297" mass="139954">MKKLFSRFDARGDQSSKEPNTFIGKVFTVGRFNVTVEDIIAEGGFAIVFLVKATNNVRYALKRMFVNNDHDLNVCKREITIASSLKGHKNIIGFLDSSINPAGGGVYEVLMLMHYYRGHVLQLMNERLQSGFSEAEVLQIFCDVCEAVSRLHHCQTPIIHRDLKVENILLSDSGNYVLCDFGSATAKVINPQTYGVTQAEEEIKKYTTLSYRAPEMIDLYCGKSITTKVDIWALGCLLYKLCFFTLPFGESALAIQGGNFSIPDNSRYSKNIHSLIRYMLEIEPDKRPDIFQVSYVAFKLAGKECPVPNLKNSPIPEIDKLPSPQTETEVKKAIAKQQRPASTPVVEGTSVAPRQRPKGSQAPPPGVGSLTLLPQATPNSAKRITPTTPHDMANSPALLLPPSACQSHISTPVTPLGSSSQTFLSLNQCLTPTTPQTTVSAPSLISPFTQKTFLVPSPSSVSTAAAVLSSPESSQLVTQRKSSTTDLEAAIAVAPPPQPAAEEPRSYLAAASIPEISPHNLVSVTPPPSPTPSQHSHHRRNASDTSAFDKNVAKEISQFLTPYETSQNHAVIANEAPSTAASQQKHLSDLSQWNPFINPSTAPDLAEDQAFGQEFDKIRRGSQSSISNVKSRESLVMSASDLTEPDPFGAAPFNLSGPPKANKGACPLRPNQLPLASSGMPDHDITSYAPLYSEDSNVELQVRHRHSSENSSASHEGSQSVHSSRSGKDLFSATFIRTPAEDRSKYEKLLNDDFEMKSALEMADVNNSAEKVPYGNPSSVNSTLECSVVQEDSDSIGSASDLRERVDSSGEDASSSTAVSDDEKTEETKKSVPIDQSSSTTEFSTEKAKKSPAILESIPDVFLGHTEGVRPLLDEESSEDDQHEALLTGSRKSSNSSSQVVSPMTAITPPASPAEKSRSLDVFGAASFKRLAGYSNLSKAPLLSEGNKDVDVFAQAPFKNPFKGSKESFKNSLKKKKDKDVLIEGTTGGMLRSSESFGSSQAVFLPDIVPSAEAVTARKSLPSVKYTPSDRSSPTVATSTSPVSSTDLFGSAPFSEISDLSFQPNLAPPEPIASQSAAPQVSNIVITYQKQVAAPPVSASSAPAPIPPPSSSSSITRRKSNQDLFGAVPFNTVAPALANQKRLPPVAPKPKIAARVTTQKPPTEAVASASSMSKPVTDNGNISRDSSGSFSSESCEEAKLTSSVDKSKYKELMDDEMHDENVNVLSSRHYTQLKPVKKSKHTKKKEAKEKVSSTNAFSNMSFEDIVSDDDSQYTQSFLRDKTSIKRTSNSFRIAKIN</sequence>
<dbReference type="InterPro" id="IPR000719">
    <property type="entry name" value="Prot_kinase_dom"/>
</dbReference>
<feature type="domain" description="Protein kinase" evidence="2">
    <location>
        <begin position="34"/>
        <end position="298"/>
    </location>
</feature>
<dbReference type="PANTHER" id="PTHR47907:SF5">
    <property type="entry name" value="AP2 ASSOCIATED KINASE 1"/>
    <property type="match status" value="1"/>
</dbReference>
<feature type="compositionally biased region" description="Polar residues" evidence="1">
    <location>
        <begin position="372"/>
        <end position="388"/>
    </location>
</feature>
<reference evidence="3 4" key="1">
    <citation type="submission" date="2024-04" db="EMBL/GenBank/DDBJ databases">
        <authorList>
            <person name="Rising A."/>
            <person name="Reimegard J."/>
            <person name="Sonavane S."/>
            <person name="Akerstrom W."/>
            <person name="Nylinder S."/>
            <person name="Hedman E."/>
            <person name="Kallberg Y."/>
        </authorList>
    </citation>
    <scope>NUCLEOTIDE SEQUENCE [LARGE SCALE GENOMIC DNA]</scope>
</reference>
<dbReference type="InterPro" id="IPR008271">
    <property type="entry name" value="Ser/Thr_kinase_AS"/>
</dbReference>
<feature type="compositionally biased region" description="Low complexity" evidence="1">
    <location>
        <begin position="709"/>
        <end position="720"/>
    </location>
</feature>
<dbReference type="PROSITE" id="PS00108">
    <property type="entry name" value="PROTEIN_KINASE_ST"/>
    <property type="match status" value="1"/>
</dbReference>
<evidence type="ECO:0000313" key="3">
    <source>
        <dbReference type="EMBL" id="CAL1287270.1"/>
    </source>
</evidence>
<dbReference type="Proteomes" id="UP001497382">
    <property type="component" value="Unassembled WGS sequence"/>
</dbReference>
<organism evidence="3 4">
    <name type="scientific">Larinioides sclopetarius</name>
    <dbReference type="NCBI Taxonomy" id="280406"/>
    <lineage>
        <taxon>Eukaryota</taxon>
        <taxon>Metazoa</taxon>
        <taxon>Ecdysozoa</taxon>
        <taxon>Arthropoda</taxon>
        <taxon>Chelicerata</taxon>
        <taxon>Arachnida</taxon>
        <taxon>Araneae</taxon>
        <taxon>Araneomorphae</taxon>
        <taxon>Entelegynae</taxon>
        <taxon>Araneoidea</taxon>
        <taxon>Araneidae</taxon>
        <taxon>Larinioides</taxon>
    </lineage>
</organism>
<feature type="region of interest" description="Disordered" evidence="1">
    <location>
        <begin position="518"/>
        <end position="547"/>
    </location>
</feature>
<feature type="compositionally biased region" description="Polar residues" evidence="1">
    <location>
        <begin position="1168"/>
        <end position="1182"/>
    </location>
</feature>
<evidence type="ECO:0000256" key="1">
    <source>
        <dbReference type="SAM" id="MobiDB-lite"/>
    </source>
</evidence>
<dbReference type="SUPFAM" id="SSF56112">
    <property type="entry name" value="Protein kinase-like (PK-like)"/>
    <property type="match status" value="1"/>
</dbReference>
<accession>A0AAV2AUB2</accession>
<feature type="region of interest" description="Disordered" evidence="1">
    <location>
        <begin position="311"/>
        <end position="399"/>
    </location>
</feature>
<proteinExistence type="predicted"/>
<dbReference type="GO" id="GO:0005524">
    <property type="term" value="F:ATP binding"/>
    <property type="evidence" value="ECO:0007669"/>
    <property type="project" value="InterPro"/>
</dbReference>
<gene>
    <name evidence="3" type="ORF">LARSCL_LOCUS14729</name>
</gene>
<evidence type="ECO:0000313" key="4">
    <source>
        <dbReference type="Proteomes" id="UP001497382"/>
    </source>
</evidence>
<dbReference type="SMART" id="SM00220">
    <property type="entry name" value="S_TKc"/>
    <property type="match status" value="1"/>
</dbReference>
<evidence type="ECO:0000259" key="2">
    <source>
        <dbReference type="PROSITE" id="PS50011"/>
    </source>
</evidence>
<dbReference type="Pfam" id="PF00069">
    <property type="entry name" value="Pkinase"/>
    <property type="match status" value="1"/>
</dbReference>
<feature type="compositionally biased region" description="Basic residues" evidence="1">
    <location>
        <begin position="1235"/>
        <end position="1245"/>
    </location>
</feature>
<feature type="region of interest" description="Disordered" evidence="1">
    <location>
        <begin position="1141"/>
        <end position="1203"/>
    </location>
</feature>
<feature type="region of interest" description="Disordered" evidence="1">
    <location>
        <begin position="700"/>
        <end position="727"/>
    </location>
</feature>
<dbReference type="PROSITE" id="PS50011">
    <property type="entry name" value="PROTEIN_KINASE_DOM"/>
    <property type="match status" value="1"/>
</dbReference>
<protein>
    <recommendedName>
        <fullName evidence="2">Protein kinase domain-containing protein</fullName>
    </recommendedName>
</protein>
<dbReference type="InterPro" id="IPR011009">
    <property type="entry name" value="Kinase-like_dom_sf"/>
</dbReference>
<dbReference type="PANTHER" id="PTHR47907">
    <property type="entry name" value="PROTEIN KINASE DOMAIN-CONTAINING PROTEIN"/>
    <property type="match status" value="1"/>
</dbReference>
<feature type="region of interest" description="Disordered" evidence="1">
    <location>
        <begin position="1019"/>
        <end position="1045"/>
    </location>
</feature>
<dbReference type="InterPro" id="IPR051744">
    <property type="entry name" value="AP2_assoc_SerThr_kinase"/>
</dbReference>
<feature type="compositionally biased region" description="Low complexity" evidence="1">
    <location>
        <begin position="1183"/>
        <end position="1193"/>
    </location>
</feature>
<feature type="region of interest" description="Disordered" evidence="1">
    <location>
        <begin position="1096"/>
        <end position="1120"/>
    </location>
</feature>
<feature type="compositionally biased region" description="Polar residues" evidence="1">
    <location>
        <begin position="834"/>
        <end position="843"/>
    </location>
</feature>
<dbReference type="CDD" id="cd14037">
    <property type="entry name" value="STKc_NAK_like"/>
    <property type="match status" value="1"/>
</dbReference>
<feature type="compositionally biased region" description="Low complexity" evidence="1">
    <location>
        <begin position="1032"/>
        <end position="1045"/>
    </location>
</feature>
<name>A0AAV2AUB2_9ARAC</name>
<keyword evidence="4" id="KW-1185">Reference proteome</keyword>
<feature type="compositionally biased region" description="Low complexity" evidence="1">
    <location>
        <begin position="890"/>
        <end position="902"/>
    </location>
</feature>
<dbReference type="Gene3D" id="1.10.510.10">
    <property type="entry name" value="Transferase(Phosphotransferase) domain 1"/>
    <property type="match status" value="1"/>
</dbReference>
<dbReference type="GO" id="GO:0004672">
    <property type="term" value="F:protein kinase activity"/>
    <property type="evidence" value="ECO:0007669"/>
    <property type="project" value="InterPro"/>
</dbReference>
<dbReference type="EMBL" id="CAXIEN010000215">
    <property type="protein sequence ID" value="CAL1287270.1"/>
    <property type="molecule type" value="Genomic_DNA"/>
</dbReference>
<comment type="caution">
    <text evidence="3">The sequence shown here is derived from an EMBL/GenBank/DDBJ whole genome shotgun (WGS) entry which is preliminary data.</text>
</comment>
<feature type="region of interest" description="Disordered" evidence="1">
    <location>
        <begin position="789"/>
        <end position="918"/>
    </location>
</feature>